<dbReference type="PANTHER" id="PTHR13847">
    <property type="entry name" value="SARCOSINE DEHYDROGENASE-RELATED"/>
    <property type="match status" value="1"/>
</dbReference>
<dbReference type="Gene3D" id="3.50.50.60">
    <property type="entry name" value="FAD/NAD(P)-binding domain"/>
    <property type="match status" value="1"/>
</dbReference>
<dbReference type="PANTHER" id="PTHR13847:SF275">
    <property type="entry name" value="GAMMA-GLUTAMYLPUTRESCINE OXIDOREDUCTASE"/>
    <property type="match status" value="1"/>
</dbReference>
<protein>
    <submittedName>
        <fullName evidence="3">FAD-dependent oxidoreductase</fullName>
    </submittedName>
</protein>
<dbReference type="KEGG" id="smag:AN936_12785"/>
<feature type="domain" description="FAD dependent oxidoreductase" evidence="2">
    <location>
        <begin position="31"/>
        <end position="383"/>
    </location>
</feature>
<reference evidence="3 4" key="1">
    <citation type="journal article" date="2015" name="Genome Announc.">
        <title>Complete Genome Sequence of Polypropylene Glycol- and Polyethylene Glycol-Degrading Sphingopyxis macrogoltabida Strain EY-1.</title>
        <authorList>
            <person name="Ohtsubo Y."/>
            <person name="Nagata Y."/>
            <person name="Numata M."/>
            <person name="Tsuchikane K."/>
            <person name="Hosoyama A."/>
            <person name="Yamazoe A."/>
            <person name="Tsuda M."/>
            <person name="Fujita N."/>
            <person name="Kawai F."/>
        </authorList>
    </citation>
    <scope>NUCLEOTIDE SEQUENCE [LARGE SCALE GENOMIC DNA]</scope>
    <source>
        <strain evidence="3 4">EY-1</strain>
    </source>
</reference>
<dbReference type="Gene3D" id="3.30.9.10">
    <property type="entry name" value="D-Amino Acid Oxidase, subunit A, domain 2"/>
    <property type="match status" value="1"/>
</dbReference>
<evidence type="ECO:0000313" key="4">
    <source>
        <dbReference type="Proteomes" id="UP000058074"/>
    </source>
</evidence>
<dbReference type="Proteomes" id="UP000058074">
    <property type="component" value="Chromosome"/>
</dbReference>
<dbReference type="GO" id="GO:0005737">
    <property type="term" value="C:cytoplasm"/>
    <property type="evidence" value="ECO:0007669"/>
    <property type="project" value="TreeGrafter"/>
</dbReference>
<dbReference type="AlphaFoldDB" id="A0A0N9UC41"/>
<dbReference type="OrthoDB" id="9814969at2"/>
<evidence type="ECO:0000313" key="3">
    <source>
        <dbReference type="EMBL" id="ALH81209.1"/>
    </source>
</evidence>
<gene>
    <name evidence="3" type="ORF">AN936_12785</name>
</gene>
<name>A0A0N9UC41_SPHMC</name>
<dbReference type="EMBL" id="CP012700">
    <property type="protein sequence ID" value="ALH81209.1"/>
    <property type="molecule type" value="Genomic_DNA"/>
</dbReference>
<evidence type="ECO:0000256" key="1">
    <source>
        <dbReference type="ARBA" id="ARBA00023002"/>
    </source>
</evidence>
<dbReference type="InterPro" id="IPR006076">
    <property type="entry name" value="FAD-dep_OxRdtase"/>
</dbReference>
<dbReference type="Pfam" id="PF01266">
    <property type="entry name" value="DAO"/>
    <property type="match status" value="1"/>
</dbReference>
<accession>A0A0N9UC41</accession>
<dbReference type="PATRIC" id="fig|33050.5.peg.2637"/>
<dbReference type="GO" id="GO:0016491">
    <property type="term" value="F:oxidoreductase activity"/>
    <property type="evidence" value="ECO:0007669"/>
    <property type="project" value="UniProtKB-KW"/>
</dbReference>
<keyword evidence="1" id="KW-0560">Oxidoreductase</keyword>
<dbReference type="SUPFAM" id="SSF51905">
    <property type="entry name" value="FAD/NAD(P)-binding domain"/>
    <property type="match status" value="1"/>
</dbReference>
<evidence type="ECO:0000259" key="2">
    <source>
        <dbReference type="Pfam" id="PF01266"/>
    </source>
</evidence>
<proteinExistence type="predicted"/>
<dbReference type="InterPro" id="IPR036188">
    <property type="entry name" value="FAD/NAD-bd_sf"/>
</dbReference>
<dbReference type="RefSeq" id="WP_054588480.1">
    <property type="nucleotide sequence ID" value="NZ_CP012700.1"/>
</dbReference>
<organism evidence="3 4">
    <name type="scientific">Sphingopyxis macrogoltabida</name>
    <name type="common">Sphingomonas macrogoltabidus</name>
    <dbReference type="NCBI Taxonomy" id="33050"/>
    <lineage>
        <taxon>Bacteria</taxon>
        <taxon>Pseudomonadati</taxon>
        <taxon>Pseudomonadota</taxon>
        <taxon>Alphaproteobacteria</taxon>
        <taxon>Sphingomonadales</taxon>
        <taxon>Sphingomonadaceae</taxon>
        <taxon>Sphingopyxis</taxon>
    </lineage>
</organism>
<sequence>MNNDPLSHGLWEATVPSLSPGTPLAKEIVADAVIVGGGFTGCSAAFHLAAAGLAPVVLEAEDIGFGGAGRNVGLVNAGMWVMPDDLVASLAAPYGERLVSQLGEAPRLVFDLIERLGIDCEAVHRGTLHCAVGRKGHGDIAERARQWRARGADVRLLDAREAAHFTGSQAYAGALLDRRAGTIQPLAYVRGLADHAARGGARIHTRSPVIAYEDLGSAWRISTPAGQVVAPWVIMATDAYSRGACADIRREQVMLPYFQLATRSLSPELAATILPGRQGAWDTRSILSSFRLDAQGRLVFGSVGALRGLGKAIHADWGQREIARLFPQLGKVELEYRWYGRIGMTGDAVPRLHLHGRNMVSVSGYNGRGIAPGTTFGRDLARLALGEIGLEDFSLPLSDLRAAPFGGCRSAFYEAGAQLAHFTGSRFHQPVHRGS</sequence>